<dbReference type="Pfam" id="PF14815">
    <property type="entry name" value="NUDIX_4"/>
    <property type="match status" value="1"/>
</dbReference>
<keyword evidence="10 14" id="KW-0408">Iron</keyword>
<dbReference type="EC" id="3.2.2.31" evidence="4 14"/>
<keyword evidence="13 14" id="KW-0326">Glycosidase</keyword>
<comment type="similarity">
    <text evidence="3 14">Belongs to the Nth/MutY family.</text>
</comment>
<dbReference type="InterPro" id="IPR011257">
    <property type="entry name" value="DNA_glycosylase"/>
</dbReference>
<evidence type="ECO:0000256" key="2">
    <source>
        <dbReference type="ARBA" id="ARBA00002933"/>
    </source>
</evidence>
<sequence>MNWQSDANVTETILAPVLEGWYDHHKRDLPWRHTRDPYRIWLSEVILQQTRVAQGKPYYERFVAAYPTVADMARADEQSLLRLWQGLGYYSRARNLHQTARYVTEHCAGKFPDTYQELLKMKGIGAYTAAAVASFAFGERVAVVDGNVYRVLARIFGIDQDITTTTAKKTFAALAARLIERANDPATYNQAVMEFGAIQCTPVSPDCLLCPLQQYCVAYQTGRQSRLPVKAKKSPVRDRYYSYLVFRNNGRLALRERTARDIWQNLFDFYLQETDEPVTTLRDLALPDPVSGLVQQGVSTAYVVELSQLLSHQRIRAFFHLIDLPDRLLEQLPTGLNWYTMDQVNELPKPVLISNYLAREFG</sequence>
<evidence type="ECO:0000256" key="5">
    <source>
        <dbReference type="ARBA" id="ARBA00022023"/>
    </source>
</evidence>
<name>A0A4Q2UKH8_9BACT</name>
<keyword evidence="8 14" id="KW-0227">DNA damage</keyword>
<dbReference type="NCBIfam" id="TIGR01084">
    <property type="entry name" value="mutY"/>
    <property type="match status" value="1"/>
</dbReference>
<keyword evidence="12" id="KW-0234">DNA repair</keyword>
<dbReference type="InterPro" id="IPR003651">
    <property type="entry name" value="Endonuclease3_FeS-loop_motif"/>
</dbReference>
<dbReference type="InterPro" id="IPR003265">
    <property type="entry name" value="HhH-GPD_domain"/>
</dbReference>
<accession>A0A4Q2UKH8</accession>
<dbReference type="InterPro" id="IPR029119">
    <property type="entry name" value="MutY_C"/>
</dbReference>
<evidence type="ECO:0000256" key="3">
    <source>
        <dbReference type="ARBA" id="ARBA00008343"/>
    </source>
</evidence>
<feature type="domain" description="HhH-GPD" evidence="15">
    <location>
        <begin position="46"/>
        <end position="198"/>
    </location>
</feature>
<dbReference type="SUPFAM" id="SSF48150">
    <property type="entry name" value="DNA-glycosylase"/>
    <property type="match status" value="1"/>
</dbReference>
<dbReference type="GO" id="GO:0035485">
    <property type="term" value="F:adenine/guanine mispair binding"/>
    <property type="evidence" value="ECO:0007669"/>
    <property type="project" value="TreeGrafter"/>
</dbReference>
<protein>
    <recommendedName>
        <fullName evidence="5 14">Adenine DNA glycosylase</fullName>
        <ecNumber evidence="4 14">3.2.2.31</ecNumber>
    </recommendedName>
</protein>
<dbReference type="Gene3D" id="1.10.1670.10">
    <property type="entry name" value="Helix-hairpin-Helix base-excision DNA repair enzymes (C-terminal)"/>
    <property type="match status" value="1"/>
</dbReference>
<dbReference type="InterPro" id="IPR015797">
    <property type="entry name" value="NUDIX_hydrolase-like_dom_sf"/>
</dbReference>
<comment type="catalytic activity">
    <reaction evidence="1 14">
        <text>Hydrolyzes free adenine bases from 7,8-dihydro-8-oxoguanine:adenine mismatched double-stranded DNA, leaving an apurinic site.</text>
        <dbReference type="EC" id="3.2.2.31"/>
    </reaction>
</comment>
<comment type="function">
    <text evidence="2">Adenine glycosylase active on G-A mispairs. MutY also corrects error-prone DNA synthesis past GO lesions which are due to the oxidatively damaged form of guanine: 7,8-dihydro-8-oxoguanine (8-oxo-dGTP).</text>
</comment>
<dbReference type="InterPro" id="IPR023170">
    <property type="entry name" value="HhH_base_excis_C"/>
</dbReference>
<dbReference type="GO" id="GO:0034039">
    <property type="term" value="F:8-oxo-7,8-dihydroguanine DNA N-glycosylase activity"/>
    <property type="evidence" value="ECO:0007669"/>
    <property type="project" value="TreeGrafter"/>
</dbReference>
<keyword evidence="11" id="KW-0411">Iron-sulfur</keyword>
<dbReference type="CDD" id="cd00056">
    <property type="entry name" value="ENDO3c"/>
    <property type="match status" value="1"/>
</dbReference>
<dbReference type="GO" id="GO:0000701">
    <property type="term" value="F:purine-specific mismatch base pair DNA N-glycosylase activity"/>
    <property type="evidence" value="ECO:0007669"/>
    <property type="project" value="UniProtKB-EC"/>
</dbReference>
<evidence type="ECO:0000256" key="14">
    <source>
        <dbReference type="RuleBase" id="RU365096"/>
    </source>
</evidence>
<dbReference type="PANTHER" id="PTHR42944:SF1">
    <property type="entry name" value="ADENINE DNA GLYCOSYLASE"/>
    <property type="match status" value="1"/>
</dbReference>
<organism evidence="16 17">
    <name type="scientific">Spirosoma sordidisoli</name>
    <dbReference type="NCBI Taxonomy" id="2502893"/>
    <lineage>
        <taxon>Bacteria</taxon>
        <taxon>Pseudomonadati</taxon>
        <taxon>Bacteroidota</taxon>
        <taxon>Cytophagia</taxon>
        <taxon>Cytophagales</taxon>
        <taxon>Cytophagaceae</taxon>
        <taxon>Spirosoma</taxon>
    </lineage>
</organism>
<evidence type="ECO:0000256" key="13">
    <source>
        <dbReference type="ARBA" id="ARBA00023295"/>
    </source>
</evidence>
<dbReference type="FunFam" id="1.10.340.30:FF:000002">
    <property type="entry name" value="Adenine DNA glycosylase"/>
    <property type="match status" value="1"/>
</dbReference>
<evidence type="ECO:0000256" key="12">
    <source>
        <dbReference type="ARBA" id="ARBA00023204"/>
    </source>
</evidence>
<evidence type="ECO:0000313" key="17">
    <source>
        <dbReference type="Proteomes" id="UP000290407"/>
    </source>
</evidence>
<keyword evidence="9" id="KW-0378">Hydrolase</keyword>
<dbReference type="SUPFAM" id="SSF55811">
    <property type="entry name" value="Nudix"/>
    <property type="match status" value="1"/>
</dbReference>
<gene>
    <name evidence="16" type="primary">mutY</name>
    <name evidence="16" type="ORF">EQG79_24655</name>
</gene>
<dbReference type="Pfam" id="PF10576">
    <property type="entry name" value="EndIII_4Fe-2S"/>
    <property type="match status" value="1"/>
</dbReference>
<keyword evidence="6" id="KW-0004">4Fe-4S</keyword>
<dbReference type="InterPro" id="IPR044298">
    <property type="entry name" value="MIG/MutY"/>
</dbReference>
<dbReference type="RefSeq" id="WP_129605176.1">
    <property type="nucleotide sequence ID" value="NZ_SBLB01000008.1"/>
</dbReference>
<evidence type="ECO:0000313" key="16">
    <source>
        <dbReference type="EMBL" id="RYC67309.1"/>
    </source>
</evidence>
<proteinExistence type="inferred from homology"/>
<evidence type="ECO:0000256" key="11">
    <source>
        <dbReference type="ARBA" id="ARBA00023014"/>
    </source>
</evidence>
<keyword evidence="17" id="KW-1185">Reference proteome</keyword>
<evidence type="ECO:0000256" key="8">
    <source>
        <dbReference type="ARBA" id="ARBA00022763"/>
    </source>
</evidence>
<evidence type="ECO:0000256" key="4">
    <source>
        <dbReference type="ARBA" id="ARBA00012045"/>
    </source>
</evidence>
<reference evidence="16 17" key="1">
    <citation type="submission" date="2019-01" db="EMBL/GenBank/DDBJ databases">
        <title>Spirosoma flava sp. nov., a propanil-degrading bacterium isolated from herbicide-contaminated soil.</title>
        <authorList>
            <person name="Zhang L."/>
            <person name="Jiang J.-D."/>
        </authorList>
    </citation>
    <scope>NUCLEOTIDE SEQUENCE [LARGE SCALE GENOMIC DNA]</scope>
    <source>
        <strain evidence="16 17">TY50</strain>
    </source>
</reference>
<dbReference type="EMBL" id="SBLB01000008">
    <property type="protein sequence ID" value="RYC67309.1"/>
    <property type="molecule type" value="Genomic_DNA"/>
</dbReference>
<evidence type="ECO:0000256" key="10">
    <source>
        <dbReference type="ARBA" id="ARBA00023004"/>
    </source>
</evidence>
<evidence type="ECO:0000259" key="15">
    <source>
        <dbReference type="SMART" id="SM00478"/>
    </source>
</evidence>
<comment type="cofactor">
    <cofactor evidence="14">
        <name>[4Fe-4S] cluster</name>
        <dbReference type="ChEBI" id="CHEBI:49883"/>
    </cofactor>
    <text evidence="14">Binds 1 [4Fe-4S] cluster.</text>
</comment>
<evidence type="ECO:0000256" key="1">
    <source>
        <dbReference type="ARBA" id="ARBA00000843"/>
    </source>
</evidence>
<dbReference type="GO" id="GO:0046872">
    <property type="term" value="F:metal ion binding"/>
    <property type="evidence" value="ECO:0007669"/>
    <property type="project" value="UniProtKB-UniRule"/>
</dbReference>
<keyword evidence="7" id="KW-0479">Metal-binding</keyword>
<dbReference type="Gene3D" id="1.10.340.30">
    <property type="entry name" value="Hypothetical protein, domain 2"/>
    <property type="match status" value="1"/>
</dbReference>
<dbReference type="Pfam" id="PF00730">
    <property type="entry name" value="HhH-GPD"/>
    <property type="match status" value="1"/>
</dbReference>
<dbReference type="Proteomes" id="UP000290407">
    <property type="component" value="Unassembled WGS sequence"/>
</dbReference>
<dbReference type="GO" id="GO:0006284">
    <property type="term" value="P:base-excision repair"/>
    <property type="evidence" value="ECO:0007669"/>
    <property type="project" value="UniProtKB-UniRule"/>
</dbReference>
<dbReference type="PANTHER" id="PTHR42944">
    <property type="entry name" value="ADENINE DNA GLYCOSYLASE"/>
    <property type="match status" value="1"/>
</dbReference>
<dbReference type="GO" id="GO:0032357">
    <property type="term" value="F:oxidized purine DNA binding"/>
    <property type="evidence" value="ECO:0007669"/>
    <property type="project" value="TreeGrafter"/>
</dbReference>
<dbReference type="CDD" id="cd03431">
    <property type="entry name" value="NUDIX_DNA_Glycosylase_C-MutY"/>
    <property type="match status" value="1"/>
</dbReference>
<comment type="caution">
    <text evidence="16">The sequence shown here is derived from an EMBL/GenBank/DDBJ whole genome shotgun (WGS) entry which is preliminary data.</text>
</comment>
<dbReference type="InterPro" id="IPR005760">
    <property type="entry name" value="A/G_AdeGlyc_MutY"/>
</dbReference>
<evidence type="ECO:0000256" key="7">
    <source>
        <dbReference type="ARBA" id="ARBA00022723"/>
    </source>
</evidence>
<dbReference type="SMART" id="SM00478">
    <property type="entry name" value="ENDO3c"/>
    <property type="match status" value="1"/>
</dbReference>
<dbReference type="SMART" id="SM00525">
    <property type="entry name" value="FES"/>
    <property type="match status" value="1"/>
</dbReference>
<evidence type="ECO:0000256" key="6">
    <source>
        <dbReference type="ARBA" id="ARBA00022485"/>
    </source>
</evidence>
<dbReference type="GO" id="GO:0051539">
    <property type="term" value="F:4 iron, 4 sulfur cluster binding"/>
    <property type="evidence" value="ECO:0007669"/>
    <property type="project" value="UniProtKB-UniRule"/>
</dbReference>
<dbReference type="GO" id="GO:0006298">
    <property type="term" value="P:mismatch repair"/>
    <property type="evidence" value="ECO:0007669"/>
    <property type="project" value="TreeGrafter"/>
</dbReference>
<dbReference type="AlphaFoldDB" id="A0A4Q2UKH8"/>
<evidence type="ECO:0000256" key="9">
    <source>
        <dbReference type="ARBA" id="ARBA00022801"/>
    </source>
</evidence>